<dbReference type="AlphaFoldDB" id="A0AAE1PS25"/>
<evidence type="ECO:0000313" key="3">
    <source>
        <dbReference type="EMBL" id="KAK4312314.1"/>
    </source>
</evidence>
<gene>
    <name evidence="3" type="ORF">Pmani_016243</name>
</gene>
<comment type="caution">
    <text evidence="3">The sequence shown here is derived from an EMBL/GenBank/DDBJ whole genome shotgun (WGS) entry which is preliminary data.</text>
</comment>
<feature type="compositionally biased region" description="Polar residues" evidence="2">
    <location>
        <begin position="99"/>
        <end position="115"/>
    </location>
</feature>
<evidence type="ECO:0000256" key="2">
    <source>
        <dbReference type="SAM" id="MobiDB-lite"/>
    </source>
</evidence>
<feature type="region of interest" description="Disordered" evidence="2">
    <location>
        <begin position="79"/>
        <end position="115"/>
    </location>
</feature>
<feature type="coiled-coil region" evidence="1">
    <location>
        <begin position="223"/>
        <end position="250"/>
    </location>
</feature>
<dbReference type="EMBL" id="JAWZYT010001422">
    <property type="protein sequence ID" value="KAK4312314.1"/>
    <property type="molecule type" value="Genomic_DNA"/>
</dbReference>
<keyword evidence="1" id="KW-0175">Coiled coil</keyword>
<proteinExistence type="predicted"/>
<reference evidence="3" key="1">
    <citation type="submission" date="2023-11" db="EMBL/GenBank/DDBJ databases">
        <title>Genome assemblies of two species of porcelain crab, Petrolisthes cinctipes and Petrolisthes manimaculis (Anomura: Porcellanidae).</title>
        <authorList>
            <person name="Angst P."/>
        </authorList>
    </citation>
    <scope>NUCLEOTIDE SEQUENCE</scope>
    <source>
        <strain evidence="3">PB745_02</strain>
        <tissue evidence="3">Gill</tissue>
    </source>
</reference>
<dbReference type="Proteomes" id="UP001292094">
    <property type="component" value="Unassembled WGS sequence"/>
</dbReference>
<name>A0AAE1PS25_9EUCA</name>
<feature type="compositionally biased region" description="Polar residues" evidence="2">
    <location>
        <begin position="61"/>
        <end position="72"/>
    </location>
</feature>
<keyword evidence="4" id="KW-1185">Reference proteome</keyword>
<protein>
    <submittedName>
        <fullName evidence="3">Uncharacterized protein</fullName>
    </submittedName>
</protein>
<evidence type="ECO:0000313" key="4">
    <source>
        <dbReference type="Proteomes" id="UP001292094"/>
    </source>
</evidence>
<accession>A0AAE1PS25</accession>
<feature type="region of interest" description="Disordered" evidence="2">
    <location>
        <begin position="53"/>
        <end position="72"/>
    </location>
</feature>
<organism evidence="3 4">
    <name type="scientific">Petrolisthes manimaculis</name>
    <dbReference type="NCBI Taxonomy" id="1843537"/>
    <lineage>
        <taxon>Eukaryota</taxon>
        <taxon>Metazoa</taxon>
        <taxon>Ecdysozoa</taxon>
        <taxon>Arthropoda</taxon>
        <taxon>Crustacea</taxon>
        <taxon>Multicrustacea</taxon>
        <taxon>Malacostraca</taxon>
        <taxon>Eumalacostraca</taxon>
        <taxon>Eucarida</taxon>
        <taxon>Decapoda</taxon>
        <taxon>Pleocyemata</taxon>
        <taxon>Anomura</taxon>
        <taxon>Galatheoidea</taxon>
        <taxon>Porcellanidae</taxon>
        <taxon>Petrolisthes</taxon>
    </lineage>
</organism>
<evidence type="ECO:0000256" key="1">
    <source>
        <dbReference type="SAM" id="Coils"/>
    </source>
</evidence>
<sequence length="271" mass="29119">MVAPGEFSDLSRSLVRVPGSGTDRSAAPSTCDLGTVSSLAATVQVNPRLPAIITNPRGAASSPSPKETETSVTKLGMKPIGPIRNARAPPPPSKPYTVPQRNGGHQASQNTSTTVQGATTIPFPLIPPAAPTSVRLPADFFSNRQGRIRALTPQELVNHASSILHVNTKSGPVLLMPVRSEGSKLHRGRFVTNPSVPAKKVAQTCVKGANTGPQESSVSVMTLEQFLEQQDILRQENAQLQLQINRYRQLFRNPEKLKALMRQLGIMDSQD</sequence>
<feature type="region of interest" description="Disordered" evidence="2">
    <location>
        <begin position="1"/>
        <end position="30"/>
    </location>
</feature>